<dbReference type="InterPro" id="IPR000182">
    <property type="entry name" value="GNAT_dom"/>
</dbReference>
<sequence length="143" mass="17181">MHQIVNYEKADFIITTDYNKIDIENVYNLLSKSYWANSRKKEIIIKSLQNSLCFSMFHNNKQIGLVRVITDYATFAYLCDVIIDEEYRHSGLGKWYLECVFKYPGLESLRRWCLITRDAHDFYKNFGFKSLNNPERYMEIFNE</sequence>
<organism evidence="2 3">
    <name type="scientific">Candidatus Clostridium radicumherbarum</name>
    <dbReference type="NCBI Taxonomy" id="3381662"/>
    <lineage>
        <taxon>Bacteria</taxon>
        <taxon>Bacillati</taxon>
        <taxon>Bacillota</taxon>
        <taxon>Clostridia</taxon>
        <taxon>Eubacteriales</taxon>
        <taxon>Clostridiaceae</taxon>
        <taxon>Clostridium</taxon>
    </lineage>
</organism>
<reference evidence="2 3" key="1">
    <citation type="submission" date="2024-11" db="EMBL/GenBank/DDBJ databases">
        <authorList>
            <person name="Heng Y.C."/>
            <person name="Lim A.C.H."/>
            <person name="Lee J.K.Y."/>
            <person name="Kittelmann S."/>
        </authorList>
    </citation>
    <scope>NUCLEOTIDE SEQUENCE [LARGE SCALE GENOMIC DNA]</scope>
    <source>
        <strain evidence="2 3">WILCCON 0202</strain>
    </source>
</reference>
<evidence type="ECO:0000313" key="3">
    <source>
        <dbReference type="Proteomes" id="UP001623661"/>
    </source>
</evidence>
<dbReference type="InterPro" id="IPR053144">
    <property type="entry name" value="Acetyltransferase_Butenolide"/>
</dbReference>
<dbReference type="Gene3D" id="3.40.630.30">
    <property type="match status" value="1"/>
</dbReference>
<dbReference type="CDD" id="cd04301">
    <property type="entry name" value="NAT_SF"/>
    <property type="match status" value="1"/>
</dbReference>
<evidence type="ECO:0000259" key="1">
    <source>
        <dbReference type="PROSITE" id="PS51186"/>
    </source>
</evidence>
<dbReference type="PANTHER" id="PTHR43233:SF1">
    <property type="entry name" value="FAMILY N-ACETYLTRANSFERASE, PUTATIVE (AFU_ORTHOLOGUE AFUA_6G03350)-RELATED"/>
    <property type="match status" value="1"/>
</dbReference>
<gene>
    <name evidence="2" type="ORF">ACJDUH_15055</name>
</gene>
<dbReference type="SUPFAM" id="SSF55729">
    <property type="entry name" value="Acyl-CoA N-acyltransferases (Nat)"/>
    <property type="match status" value="1"/>
</dbReference>
<evidence type="ECO:0000313" key="2">
    <source>
        <dbReference type="EMBL" id="MFL0269406.1"/>
    </source>
</evidence>
<dbReference type="EMBL" id="JBJHZY010000003">
    <property type="protein sequence ID" value="MFL0269406.1"/>
    <property type="molecule type" value="Genomic_DNA"/>
</dbReference>
<dbReference type="EC" id="2.3.-.-" evidence="2"/>
<proteinExistence type="predicted"/>
<dbReference type="Proteomes" id="UP001623661">
    <property type="component" value="Unassembled WGS sequence"/>
</dbReference>
<accession>A0ABW8TVC4</accession>
<keyword evidence="3" id="KW-1185">Reference proteome</keyword>
<protein>
    <submittedName>
        <fullName evidence="2">GNAT family N-acetyltransferase</fullName>
        <ecNumber evidence="2">2.3.-.-</ecNumber>
    </submittedName>
</protein>
<dbReference type="Pfam" id="PF00583">
    <property type="entry name" value="Acetyltransf_1"/>
    <property type="match status" value="1"/>
</dbReference>
<keyword evidence="2" id="KW-0808">Transferase</keyword>
<name>A0ABW8TVC4_9CLOT</name>
<dbReference type="RefSeq" id="WP_406766029.1">
    <property type="nucleotide sequence ID" value="NZ_JBJHZY010000003.1"/>
</dbReference>
<dbReference type="InterPro" id="IPR016181">
    <property type="entry name" value="Acyl_CoA_acyltransferase"/>
</dbReference>
<dbReference type="PANTHER" id="PTHR43233">
    <property type="entry name" value="FAMILY N-ACETYLTRANSFERASE, PUTATIVE (AFU_ORTHOLOGUE AFUA_6G03350)-RELATED"/>
    <property type="match status" value="1"/>
</dbReference>
<feature type="domain" description="N-acetyltransferase" evidence="1">
    <location>
        <begin position="13"/>
        <end position="143"/>
    </location>
</feature>
<comment type="caution">
    <text evidence="2">The sequence shown here is derived from an EMBL/GenBank/DDBJ whole genome shotgun (WGS) entry which is preliminary data.</text>
</comment>
<dbReference type="PROSITE" id="PS51186">
    <property type="entry name" value="GNAT"/>
    <property type="match status" value="1"/>
</dbReference>
<keyword evidence="2" id="KW-0012">Acyltransferase</keyword>
<dbReference type="GO" id="GO:0016746">
    <property type="term" value="F:acyltransferase activity"/>
    <property type="evidence" value="ECO:0007669"/>
    <property type="project" value="UniProtKB-KW"/>
</dbReference>